<feature type="domain" description="Fido" evidence="3">
    <location>
        <begin position="67"/>
        <end position="203"/>
    </location>
</feature>
<dbReference type="PANTHER" id="PTHR13504">
    <property type="entry name" value="FIDO DOMAIN-CONTAINING PROTEIN DDB_G0283145"/>
    <property type="match status" value="1"/>
</dbReference>
<proteinExistence type="predicted"/>
<evidence type="ECO:0000313" key="5">
    <source>
        <dbReference type="Proteomes" id="UP000460435"/>
    </source>
</evidence>
<dbReference type="Gene3D" id="1.10.3290.10">
    <property type="entry name" value="Fido-like domain"/>
    <property type="match status" value="1"/>
</dbReference>
<dbReference type="Pfam" id="PF02661">
    <property type="entry name" value="Fic"/>
    <property type="match status" value="1"/>
</dbReference>
<dbReference type="InterPro" id="IPR036597">
    <property type="entry name" value="Fido-like_dom_sf"/>
</dbReference>
<feature type="active site" evidence="1">
    <location>
        <position position="142"/>
    </location>
</feature>
<organism evidence="4 5">
    <name type="scientific">Phytoactinopolyspora mesophila</name>
    <dbReference type="NCBI Taxonomy" id="2650750"/>
    <lineage>
        <taxon>Bacteria</taxon>
        <taxon>Bacillati</taxon>
        <taxon>Actinomycetota</taxon>
        <taxon>Actinomycetes</taxon>
        <taxon>Jiangellales</taxon>
        <taxon>Jiangellaceae</taxon>
        <taxon>Phytoactinopolyspora</taxon>
    </lineage>
</organism>
<keyword evidence="2" id="KW-0547">Nucleotide-binding</keyword>
<dbReference type="PANTHER" id="PTHR13504:SF38">
    <property type="entry name" value="FIDO DOMAIN-CONTAINING PROTEIN"/>
    <property type="match status" value="1"/>
</dbReference>
<dbReference type="SUPFAM" id="SSF140931">
    <property type="entry name" value="Fic-like"/>
    <property type="match status" value="1"/>
</dbReference>
<protein>
    <submittedName>
        <fullName evidence="4">Cell filamentation protein Fic</fullName>
    </submittedName>
</protein>
<dbReference type="PROSITE" id="PS51459">
    <property type="entry name" value="FIDO"/>
    <property type="match status" value="1"/>
</dbReference>
<dbReference type="EMBL" id="WLZY01000001">
    <property type="protein sequence ID" value="NDL55879.1"/>
    <property type="molecule type" value="Genomic_DNA"/>
</dbReference>
<dbReference type="GO" id="GO:0005524">
    <property type="term" value="F:ATP binding"/>
    <property type="evidence" value="ECO:0007669"/>
    <property type="project" value="UniProtKB-KW"/>
</dbReference>
<evidence type="ECO:0000256" key="1">
    <source>
        <dbReference type="PIRSR" id="PIRSR640198-1"/>
    </source>
</evidence>
<evidence type="ECO:0000313" key="4">
    <source>
        <dbReference type="EMBL" id="NDL55879.1"/>
    </source>
</evidence>
<evidence type="ECO:0000259" key="3">
    <source>
        <dbReference type="PROSITE" id="PS51459"/>
    </source>
</evidence>
<keyword evidence="2" id="KW-0067">ATP-binding</keyword>
<dbReference type="RefSeq" id="WP_162448543.1">
    <property type="nucleotide sequence ID" value="NZ_WLZY01000001.1"/>
</dbReference>
<dbReference type="InterPro" id="IPR040198">
    <property type="entry name" value="Fido_containing"/>
</dbReference>
<sequence>MSFDPEYGETLVAEEDLESLTEQARAVVGDPVRKADVYDLEQAIWAQVAADRLTAVLDGSLTAEEILTDHFVRQLHTDLYVRIWTWAGRHRRLETNVGVAPEQIAVRLRTDVDDLRWRWLHTADLTPRVLGVTFHAIVVHIHPFIDGNGRTTRLLADLAFAATQEGEELLEYDWNVDRSEYIRLLGHFDLTRDTQPLVDLVGVRPVSD</sequence>
<name>A0A7K3LXX4_9ACTN</name>
<accession>A0A7K3LXX4</accession>
<gene>
    <name evidence="4" type="ORF">F7O44_02210</name>
</gene>
<reference evidence="4 5" key="1">
    <citation type="submission" date="2019-11" db="EMBL/GenBank/DDBJ databases">
        <authorList>
            <person name="Li X.-J."/>
            <person name="Feng X.-M."/>
        </authorList>
    </citation>
    <scope>NUCLEOTIDE SEQUENCE [LARGE SCALE GENOMIC DNA]</scope>
    <source>
        <strain evidence="4 5">XMNu-373</strain>
    </source>
</reference>
<comment type="caution">
    <text evidence="4">The sequence shown here is derived from an EMBL/GenBank/DDBJ whole genome shotgun (WGS) entry which is preliminary data.</text>
</comment>
<dbReference type="Proteomes" id="UP000460435">
    <property type="component" value="Unassembled WGS sequence"/>
</dbReference>
<keyword evidence="5" id="KW-1185">Reference proteome</keyword>
<evidence type="ECO:0000256" key="2">
    <source>
        <dbReference type="PIRSR" id="PIRSR640198-2"/>
    </source>
</evidence>
<dbReference type="InterPro" id="IPR003812">
    <property type="entry name" value="Fido"/>
</dbReference>
<feature type="binding site" evidence="2">
    <location>
        <begin position="146"/>
        <end position="153"/>
    </location>
    <ligand>
        <name>ATP</name>
        <dbReference type="ChEBI" id="CHEBI:30616"/>
    </ligand>
</feature>
<dbReference type="AlphaFoldDB" id="A0A7K3LXX4"/>